<feature type="non-terminal residue" evidence="2">
    <location>
        <position position="1"/>
    </location>
</feature>
<dbReference type="RefSeq" id="XP_003287347.1">
    <property type="nucleotide sequence ID" value="XM_003287299.2"/>
</dbReference>
<dbReference type="NCBIfam" id="TIGR02464">
    <property type="entry name" value="ribofla_fusion"/>
    <property type="match status" value="1"/>
</dbReference>
<accession>F0ZIV2</accession>
<dbReference type="Pfam" id="PF08719">
    <property type="entry name" value="NADAR"/>
    <property type="match status" value="1"/>
</dbReference>
<dbReference type="AlphaFoldDB" id="F0ZIV2"/>
<dbReference type="OMA" id="PREAFKF"/>
<dbReference type="eggNOG" id="ENOG502S7QB">
    <property type="taxonomic scope" value="Eukaryota"/>
</dbReference>
<dbReference type="Gene3D" id="1.10.357.40">
    <property type="entry name" value="YbiA-like"/>
    <property type="match status" value="1"/>
</dbReference>
<evidence type="ECO:0000259" key="1">
    <source>
        <dbReference type="Pfam" id="PF08719"/>
    </source>
</evidence>
<dbReference type="CDD" id="cd15457">
    <property type="entry name" value="NADAR"/>
    <property type="match status" value="1"/>
</dbReference>
<gene>
    <name evidence="2" type="ORF">DICPUDRAFT_22458</name>
</gene>
<dbReference type="InterPro" id="IPR012816">
    <property type="entry name" value="NADAR"/>
</dbReference>
<sequence length="143" mass="17078">IKFFNNGDPYYEFTNFYEACFNLDGLYWKTSEHYYQAQKFSPNKAIMEQVRHLPNPREAFKFGNFKGHKHFIRKDWHDIKEEIMEKAIRAKFEQNSKLQNLLFKTKGSELIENSPFDDYWGIGINNNGQNRLGVILMKVRDSL</sequence>
<name>F0ZIV2_DICPU</name>
<dbReference type="InterPro" id="IPR037238">
    <property type="entry name" value="YbiA-like_sf"/>
</dbReference>
<evidence type="ECO:0000313" key="2">
    <source>
        <dbReference type="EMBL" id="EGC36154.1"/>
    </source>
</evidence>
<dbReference type="InParanoid" id="F0ZIV2"/>
<dbReference type="OrthoDB" id="16252at2759"/>
<dbReference type="SUPFAM" id="SSF143990">
    <property type="entry name" value="YbiA-like"/>
    <property type="match status" value="1"/>
</dbReference>
<organism evidence="2 3">
    <name type="scientific">Dictyostelium purpureum</name>
    <name type="common">Slime mold</name>
    <dbReference type="NCBI Taxonomy" id="5786"/>
    <lineage>
        <taxon>Eukaryota</taxon>
        <taxon>Amoebozoa</taxon>
        <taxon>Evosea</taxon>
        <taxon>Eumycetozoa</taxon>
        <taxon>Dictyostelia</taxon>
        <taxon>Dictyosteliales</taxon>
        <taxon>Dictyosteliaceae</taxon>
        <taxon>Dictyostelium</taxon>
    </lineage>
</organism>
<dbReference type="Proteomes" id="UP000001064">
    <property type="component" value="Unassembled WGS sequence"/>
</dbReference>
<proteinExistence type="predicted"/>
<keyword evidence="3" id="KW-1185">Reference proteome</keyword>
<feature type="domain" description="NADAR" evidence="1">
    <location>
        <begin position="3"/>
        <end position="143"/>
    </location>
</feature>
<evidence type="ECO:0000313" key="3">
    <source>
        <dbReference type="Proteomes" id="UP000001064"/>
    </source>
</evidence>
<reference evidence="3" key="1">
    <citation type="journal article" date="2011" name="Genome Biol.">
        <title>Comparative genomics of the social amoebae Dictyostelium discoideum and Dictyostelium purpureum.</title>
        <authorList>
            <consortium name="US DOE Joint Genome Institute (JGI-PGF)"/>
            <person name="Sucgang R."/>
            <person name="Kuo A."/>
            <person name="Tian X."/>
            <person name="Salerno W."/>
            <person name="Parikh A."/>
            <person name="Feasley C.L."/>
            <person name="Dalin E."/>
            <person name="Tu H."/>
            <person name="Huang E."/>
            <person name="Barry K."/>
            <person name="Lindquist E."/>
            <person name="Shapiro H."/>
            <person name="Bruce D."/>
            <person name="Schmutz J."/>
            <person name="Salamov A."/>
            <person name="Fey P."/>
            <person name="Gaudet P."/>
            <person name="Anjard C."/>
            <person name="Babu M.M."/>
            <person name="Basu S."/>
            <person name="Bushmanova Y."/>
            <person name="van der Wel H."/>
            <person name="Katoh-Kurasawa M."/>
            <person name="Dinh C."/>
            <person name="Coutinho P.M."/>
            <person name="Saito T."/>
            <person name="Elias M."/>
            <person name="Schaap P."/>
            <person name="Kay R.R."/>
            <person name="Henrissat B."/>
            <person name="Eichinger L."/>
            <person name="Rivero F."/>
            <person name="Putnam N.H."/>
            <person name="West C.M."/>
            <person name="Loomis W.F."/>
            <person name="Chisholm R.L."/>
            <person name="Shaulsky G."/>
            <person name="Strassmann J.E."/>
            <person name="Queller D.C."/>
            <person name="Kuspa A."/>
            <person name="Grigoriev I.V."/>
        </authorList>
    </citation>
    <scope>NUCLEOTIDE SEQUENCE [LARGE SCALE GENOMIC DNA]</scope>
    <source>
        <strain evidence="3">QSDP1</strain>
    </source>
</reference>
<dbReference type="VEuPathDB" id="AmoebaDB:DICPUDRAFT_22458"/>
<feature type="non-terminal residue" evidence="2">
    <location>
        <position position="143"/>
    </location>
</feature>
<dbReference type="STRING" id="5786.F0ZIV2"/>
<dbReference type="EMBL" id="GL871036">
    <property type="protein sequence ID" value="EGC36154.1"/>
    <property type="molecule type" value="Genomic_DNA"/>
</dbReference>
<dbReference type="KEGG" id="dpp:DICPUDRAFT_22458"/>
<dbReference type="GeneID" id="10501206"/>
<protein>
    <recommendedName>
        <fullName evidence="1">NADAR domain-containing protein</fullName>
    </recommendedName>
</protein>